<dbReference type="Proteomes" id="UP000828390">
    <property type="component" value="Unassembled WGS sequence"/>
</dbReference>
<evidence type="ECO:0000313" key="3">
    <source>
        <dbReference type="EMBL" id="KAH3811841.1"/>
    </source>
</evidence>
<feature type="compositionally biased region" description="Basic and acidic residues" evidence="2">
    <location>
        <begin position="87"/>
        <end position="102"/>
    </location>
</feature>
<dbReference type="EMBL" id="JAIWYP010000006">
    <property type="protein sequence ID" value="KAH3811841.1"/>
    <property type="molecule type" value="Genomic_DNA"/>
</dbReference>
<keyword evidence="4" id="KW-1185">Reference proteome</keyword>
<protein>
    <submittedName>
        <fullName evidence="3">Uncharacterized protein</fullName>
    </submittedName>
</protein>
<sequence length="120" mass="14205">MAHYLSESVLLKIESEKGKKRTVKAKTPDVEKEMRQIRDQRTRLVEERQKKKTQTTDELTIEEIEKEKKEVLEEIRRLQDSLSCDAKSLRPEHESSRIDMHAEPANAIDENLELLEKKYE</sequence>
<proteinExistence type="predicted"/>
<accession>A0A9D4GAI5</accession>
<gene>
    <name evidence="3" type="ORF">DPMN_140257</name>
</gene>
<feature type="region of interest" description="Disordered" evidence="2">
    <location>
        <begin position="86"/>
        <end position="106"/>
    </location>
</feature>
<reference evidence="3" key="1">
    <citation type="journal article" date="2019" name="bioRxiv">
        <title>The Genome of the Zebra Mussel, Dreissena polymorpha: A Resource for Invasive Species Research.</title>
        <authorList>
            <person name="McCartney M.A."/>
            <person name="Auch B."/>
            <person name="Kono T."/>
            <person name="Mallez S."/>
            <person name="Zhang Y."/>
            <person name="Obille A."/>
            <person name="Becker A."/>
            <person name="Abrahante J.E."/>
            <person name="Garbe J."/>
            <person name="Badalamenti J.P."/>
            <person name="Herman A."/>
            <person name="Mangelson H."/>
            <person name="Liachko I."/>
            <person name="Sullivan S."/>
            <person name="Sone E.D."/>
            <person name="Koren S."/>
            <person name="Silverstein K.A.T."/>
            <person name="Beckman K.B."/>
            <person name="Gohl D.M."/>
        </authorList>
    </citation>
    <scope>NUCLEOTIDE SEQUENCE</scope>
    <source>
        <strain evidence="3">Duluth1</strain>
        <tissue evidence="3">Whole animal</tissue>
    </source>
</reference>
<evidence type="ECO:0000256" key="1">
    <source>
        <dbReference type="SAM" id="Coils"/>
    </source>
</evidence>
<reference evidence="3" key="2">
    <citation type="submission" date="2020-11" db="EMBL/GenBank/DDBJ databases">
        <authorList>
            <person name="McCartney M.A."/>
            <person name="Auch B."/>
            <person name="Kono T."/>
            <person name="Mallez S."/>
            <person name="Becker A."/>
            <person name="Gohl D.M."/>
            <person name="Silverstein K.A.T."/>
            <person name="Koren S."/>
            <person name="Bechman K.B."/>
            <person name="Herman A."/>
            <person name="Abrahante J.E."/>
            <person name="Garbe J."/>
        </authorList>
    </citation>
    <scope>NUCLEOTIDE SEQUENCE</scope>
    <source>
        <strain evidence="3">Duluth1</strain>
        <tissue evidence="3">Whole animal</tissue>
    </source>
</reference>
<organism evidence="3 4">
    <name type="scientific">Dreissena polymorpha</name>
    <name type="common">Zebra mussel</name>
    <name type="synonym">Mytilus polymorpha</name>
    <dbReference type="NCBI Taxonomy" id="45954"/>
    <lineage>
        <taxon>Eukaryota</taxon>
        <taxon>Metazoa</taxon>
        <taxon>Spiralia</taxon>
        <taxon>Lophotrochozoa</taxon>
        <taxon>Mollusca</taxon>
        <taxon>Bivalvia</taxon>
        <taxon>Autobranchia</taxon>
        <taxon>Heteroconchia</taxon>
        <taxon>Euheterodonta</taxon>
        <taxon>Imparidentia</taxon>
        <taxon>Neoheterodontei</taxon>
        <taxon>Myida</taxon>
        <taxon>Dreissenoidea</taxon>
        <taxon>Dreissenidae</taxon>
        <taxon>Dreissena</taxon>
    </lineage>
</organism>
<dbReference type="AlphaFoldDB" id="A0A9D4GAI5"/>
<evidence type="ECO:0000313" key="4">
    <source>
        <dbReference type="Proteomes" id="UP000828390"/>
    </source>
</evidence>
<evidence type="ECO:0000256" key="2">
    <source>
        <dbReference type="SAM" id="MobiDB-lite"/>
    </source>
</evidence>
<keyword evidence="1" id="KW-0175">Coiled coil</keyword>
<feature type="coiled-coil region" evidence="1">
    <location>
        <begin position="30"/>
        <end position="81"/>
    </location>
</feature>
<name>A0A9D4GAI5_DREPO</name>
<comment type="caution">
    <text evidence="3">The sequence shown here is derived from an EMBL/GenBank/DDBJ whole genome shotgun (WGS) entry which is preliminary data.</text>
</comment>